<keyword evidence="1" id="KW-0472">Membrane</keyword>
<dbReference type="InterPro" id="IPR003607">
    <property type="entry name" value="HD/PDEase_dom"/>
</dbReference>
<gene>
    <name evidence="6" type="ordered locus">Tlie_0064</name>
</gene>
<dbReference type="CDD" id="cd00077">
    <property type="entry name" value="HDc"/>
    <property type="match status" value="1"/>
</dbReference>
<name>G7V5I3_THELD</name>
<dbReference type="InterPro" id="IPR013656">
    <property type="entry name" value="PAS_4"/>
</dbReference>
<keyword evidence="2" id="KW-0732">Signal</keyword>
<feature type="domain" description="PAS" evidence="3">
    <location>
        <begin position="302"/>
        <end position="374"/>
    </location>
</feature>
<dbReference type="EMBL" id="CP003096">
    <property type="protein sequence ID" value="AER65810.1"/>
    <property type="molecule type" value="Genomic_DNA"/>
</dbReference>
<dbReference type="NCBIfam" id="TIGR00229">
    <property type="entry name" value="sensory_box"/>
    <property type="match status" value="1"/>
</dbReference>
<dbReference type="NCBIfam" id="TIGR00277">
    <property type="entry name" value="HDIG"/>
    <property type="match status" value="1"/>
</dbReference>
<evidence type="ECO:0000256" key="1">
    <source>
        <dbReference type="SAM" id="Phobius"/>
    </source>
</evidence>
<dbReference type="PROSITE" id="PS51831">
    <property type="entry name" value="HD"/>
    <property type="match status" value="1"/>
</dbReference>
<dbReference type="HOGENOM" id="CLU_430777_0_0_0"/>
<proteinExistence type="predicted"/>
<dbReference type="PROSITE" id="PS50112">
    <property type="entry name" value="PAS"/>
    <property type="match status" value="1"/>
</dbReference>
<accession>G7V5I3</accession>
<dbReference type="OrthoDB" id="5162at2"/>
<dbReference type="Pfam" id="PF08448">
    <property type="entry name" value="PAS_4"/>
    <property type="match status" value="1"/>
</dbReference>
<dbReference type="SMART" id="SM00091">
    <property type="entry name" value="PAS"/>
    <property type="match status" value="1"/>
</dbReference>
<dbReference type="Proteomes" id="UP000005868">
    <property type="component" value="Chromosome"/>
</dbReference>
<dbReference type="CDD" id="cd00130">
    <property type="entry name" value="PAS"/>
    <property type="match status" value="1"/>
</dbReference>
<dbReference type="STRING" id="580340.Tlie_0064"/>
<dbReference type="InterPro" id="IPR035965">
    <property type="entry name" value="PAS-like_dom_sf"/>
</dbReference>
<dbReference type="Gene3D" id="3.40.190.10">
    <property type="entry name" value="Periplasmic binding protein-like II"/>
    <property type="match status" value="2"/>
</dbReference>
<dbReference type="SMART" id="SM00062">
    <property type="entry name" value="PBPb"/>
    <property type="match status" value="1"/>
</dbReference>
<feature type="domain" description="HD" evidence="4">
    <location>
        <begin position="461"/>
        <end position="583"/>
    </location>
</feature>
<dbReference type="PROSITE" id="PS51832">
    <property type="entry name" value="HD_GYP"/>
    <property type="match status" value="1"/>
</dbReference>
<dbReference type="PANTHER" id="PTHR43155">
    <property type="entry name" value="CYCLIC DI-GMP PHOSPHODIESTERASE PA4108-RELATED"/>
    <property type="match status" value="1"/>
</dbReference>
<evidence type="ECO:0000259" key="3">
    <source>
        <dbReference type="PROSITE" id="PS50112"/>
    </source>
</evidence>
<reference evidence="6 7" key="2">
    <citation type="journal article" date="2012" name="Stand. Genomic Sci.">
        <title>Genome sequence of the moderately thermophilic, amino-acid-degrading and sulfur-reducing bacterium Thermovirga lienii type strain (Cas60314(T)).</title>
        <authorList>
            <person name="Goker M."/>
            <person name="Saunders E."/>
            <person name="Lapidus A."/>
            <person name="Nolan M."/>
            <person name="Lucas S."/>
            <person name="Hammon N."/>
            <person name="Deshpande S."/>
            <person name="Cheng J.F."/>
            <person name="Han C."/>
            <person name="Tapia R."/>
            <person name="Goodwin L.A."/>
            <person name="Pitluck S."/>
            <person name="Liolios K."/>
            <person name="Mavromatis K."/>
            <person name="Pagani I."/>
            <person name="Ivanova N."/>
            <person name="Mikhailova N."/>
            <person name="Pati A."/>
            <person name="Chen A."/>
            <person name="Palaniappan K."/>
            <person name="Land M."/>
            <person name="Chang Y.J."/>
            <person name="Jeffries C.D."/>
            <person name="Brambilla E.M."/>
            <person name="Rohde M."/>
            <person name="Spring S."/>
            <person name="Detter J.C."/>
            <person name="Woyke T."/>
            <person name="Bristow J."/>
            <person name="Eisen J.A."/>
            <person name="Markowitz V."/>
            <person name="Hugenholtz P."/>
            <person name="Kyrpides N.C."/>
            <person name="Klenk H.P."/>
        </authorList>
    </citation>
    <scope>NUCLEOTIDE SEQUENCE [LARGE SCALE GENOMIC DNA]</scope>
    <source>
        <strain evidence="7">ATCC BAA-1197 / DSM 17291 / Cas60314</strain>
    </source>
</reference>
<evidence type="ECO:0000313" key="7">
    <source>
        <dbReference type="Proteomes" id="UP000005868"/>
    </source>
</evidence>
<evidence type="ECO:0000259" key="5">
    <source>
        <dbReference type="PROSITE" id="PS51832"/>
    </source>
</evidence>
<sequence length="635" mass="72323">MKKRCLWICLLCLFACFFLPVRSSAEELIRVGVYEYYPLIFTEDDKVKGLYADVLEHIAKKEGYTLQYVKGTFDEGLKRLERGEIDVMTAIVFSPERERLYDFSTEAVFTDWGVLYKRKGLNVDSILDVEDLTVAVEKSDIYGEYFKKLLGDFGIRCRFMEVPSGEEVFEAILRGQAACGVVSRIFGYFNEHKYPVVATNVIFHPSEWRFAFPKGRQNVLKQVIDFNLKQMKNDPNSVLQASIRKWLELNGVIGSYPDWLVAGIIILAMALVLSLMGGYGAFKKSISQGKELLSSKKEILREKAFFEGLFDSIPDAVALQDPTTMRIQRVNSSFAKVFGYSREEAEGRTLRELVVPEDRMHEAEHHIKSALEGKSIERVTVRRKKSGEIFHVLFNQVPLFSDGKMEAILNSYTDVEALAEIARKYKTARDLAKEELERVEKLWEDTIGILAQTVEMRDPYTYDHQRRVSFLSEALARKLGLSEERIRLVKLAGLVHDIGKVAVPAEILNKPGRLSDVEMEIVRTHPQKGYELLRKLTHRPVLAEIVYAHHERLDGSGYPRGLSGKDIPIEARILAVADVVEAMVSHRPFRSALTLEEALEEIKAGKGILYDHKVVEACVELFERESFSFEDAPLS</sequence>
<feature type="signal peptide" evidence="2">
    <location>
        <begin position="1"/>
        <end position="25"/>
    </location>
</feature>
<dbReference type="eggNOG" id="COG0834">
    <property type="taxonomic scope" value="Bacteria"/>
</dbReference>
<dbReference type="Gene3D" id="1.10.3210.10">
    <property type="entry name" value="Hypothetical protein af1432"/>
    <property type="match status" value="1"/>
</dbReference>
<dbReference type="Pfam" id="PF13487">
    <property type="entry name" value="HD_5"/>
    <property type="match status" value="1"/>
</dbReference>
<dbReference type="PANTHER" id="PTHR43155:SF2">
    <property type="entry name" value="CYCLIC DI-GMP PHOSPHODIESTERASE PA4108"/>
    <property type="match status" value="1"/>
</dbReference>
<evidence type="ECO:0000313" key="6">
    <source>
        <dbReference type="EMBL" id="AER65810.1"/>
    </source>
</evidence>
<protein>
    <submittedName>
        <fullName evidence="6">Putative PAS/PAC sensor protein</fullName>
    </submittedName>
</protein>
<dbReference type="Gene3D" id="3.30.450.20">
    <property type="entry name" value="PAS domain"/>
    <property type="match status" value="1"/>
</dbReference>
<dbReference type="Pfam" id="PF00497">
    <property type="entry name" value="SBP_bac_3"/>
    <property type="match status" value="1"/>
</dbReference>
<evidence type="ECO:0000259" key="4">
    <source>
        <dbReference type="PROSITE" id="PS51831"/>
    </source>
</evidence>
<dbReference type="SMART" id="SM00471">
    <property type="entry name" value="HDc"/>
    <property type="match status" value="1"/>
</dbReference>
<dbReference type="SUPFAM" id="SSF109604">
    <property type="entry name" value="HD-domain/PDEase-like"/>
    <property type="match status" value="1"/>
</dbReference>
<dbReference type="InterPro" id="IPR006675">
    <property type="entry name" value="HDIG_dom"/>
</dbReference>
<organism evidence="6 7">
    <name type="scientific">Thermovirga lienii (strain ATCC BAA-1197 / DSM 17291 / Cas60314)</name>
    <dbReference type="NCBI Taxonomy" id="580340"/>
    <lineage>
        <taxon>Bacteria</taxon>
        <taxon>Thermotogati</taxon>
        <taxon>Synergistota</taxon>
        <taxon>Synergistia</taxon>
        <taxon>Synergistales</taxon>
        <taxon>Thermovirgaceae</taxon>
        <taxon>Thermovirga</taxon>
    </lineage>
</organism>
<dbReference type="InterPro" id="IPR037522">
    <property type="entry name" value="HD_GYP_dom"/>
</dbReference>
<reference evidence="7" key="1">
    <citation type="submission" date="2011-10" db="EMBL/GenBank/DDBJ databases">
        <title>The complete genome of chromosome of Thermovirga lienii DSM 17291.</title>
        <authorList>
            <consortium name="US DOE Joint Genome Institute (JGI-PGF)"/>
            <person name="Lucas S."/>
            <person name="Copeland A."/>
            <person name="Lapidus A."/>
            <person name="Glavina del Rio T."/>
            <person name="Dalin E."/>
            <person name="Tice H."/>
            <person name="Bruce D."/>
            <person name="Goodwin L."/>
            <person name="Pitluck S."/>
            <person name="Peters L."/>
            <person name="Mikhailova N."/>
            <person name="Saunders E."/>
            <person name="Kyrpides N."/>
            <person name="Mavromatis K."/>
            <person name="Ivanova N."/>
            <person name="Last F.I."/>
            <person name="Brettin T."/>
            <person name="Detter J.C."/>
            <person name="Han C."/>
            <person name="Larimer F."/>
            <person name="Land M."/>
            <person name="Hauser L."/>
            <person name="Markowitz V."/>
            <person name="Cheng J.-F."/>
            <person name="Hugenholtz P."/>
            <person name="Woyke T."/>
            <person name="Wu D."/>
            <person name="Spring S."/>
            <person name="Schroeder M."/>
            <person name="Brambilla E.-M."/>
            <person name="Klenk H.-P."/>
            <person name="Eisen J.A."/>
        </authorList>
    </citation>
    <scope>NUCLEOTIDE SEQUENCE [LARGE SCALE GENOMIC DNA]</scope>
    <source>
        <strain evidence="7">ATCC BAA-1197 / DSM 17291 / Cas60314</strain>
    </source>
</reference>
<dbReference type="eggNOG" id="COG3437">
    <property type="taxonomic scope" value="Bacteria"/>
</dbReference>
<evidence type="ECO:0000256" key="2">
    <source>
        <dbReference type="SAM" id="SignalP"/>
    </source>
</evidence>
<dbReference type="SUPFAM" id="SSF53850">
    <property type="entry name" value="Periplasmic binding protein-like II"/>
    <property type="match status" value="1"/>
</dbReference>
<keyword evidence="1" id="KW-1133">Transmembrane helix</keyword>
<feature type="domain" description="HD-GYP" evidence="5">
    <location>
        <begin position="439"/>
        <end position="634"/>
    </location>
</feature>
<dbReference type="AlphaFoldDB" id="G7V5I3"/>
<dbReference type="KEGG" id="tli:Tlie_0064"/>
<dbReference type="SUPFAM" id="SSF55785">
    <property type="entry name" value="PYP-like sensor domain (PAS domain)"/>
    <property type="match status" value="1"/>
</dbReference>
<feature type="chain" id="PRO_5003504506" evidence="2">
    <location>
        <begin position="26"/>
        <end position="635"/>
    </location>
</feature>
<keyword evidence="7" id="KW-1185">Reference proteome</keyword>
<keyword evidence="1" id="KW-0812">Transmembrane</keyword>
<dbReference type="InterPro" id="IPR001638">
    <property type="entry name" value="Solute-binding_3/MltF_N"/>
</dbReference>
<feature type="transmembrane region" description="Helical" evidence="1">
    <location>
        <begin position="259"/>
        <end position="282"/>
    </location>
</feature>
<dbReference type="InterPro" id="IPR000014">
    <property type="entry name" value="PAS"/>
</dbReference>
<dbReference type="InterPro" id="IPR006674">
    <property type="entry name" value="HD_domain"/>
</dbReference>